<dbReference type="SMART" id="SM01425">
    <property type="entry name" value="EsV_1_7"/>
    <property type="match status" value="8"/>
</dbReference>
<dbReference type="Pfam" id="PF19114">
    <property type="entry name" value="EsV_1_7_cys"/>
    <property type="match status" value="8"/>
</dbReference>
<dbReference type="Gene3D" id="6.10.140.110">
    <property type="match status" value="1"/>
</dbReference>
<dbReference type="AlphaFoldDB" id="A0A6C0IY02"/>
<protein>
    <submittedName>
        <fullName evidence="1">Uncharacterized protein</fullName>
    </submittedName>
</protein>
<proteinExistence type="predicted"/>
<organism evidence="1">
    <name type="scientific">viral metagenome</name>
    <dbReference type="NCBI Taxonomy" id="1070528"/>
    <lineage>
        <taxon>unclassified sequences</taxon>
        <taxon>metagenomes</taxon>
        <taxon>organismal metagenomes</taxon>
    </lineage>
</organism>
<reference evidence="1" key="1">
    <citation type="journal article" date="2020" name="Nature">
        <title>Giant virus diversity and host interactions through global metagenomics.</title>
        <authorList>
            <person name="Schulz F."/>
            <person name="Roux S."/>
            <person name="Paez-Espino D."/>
            <person name="Jungbluth S."/>
            <person name="Walsh D.A."/>
            <person name="Denef V.J."/>
            <person name="McMahon K.D."/>
            <person name="Konstantinidis K.T."/>
            <person name="Eloe-Fadrosh E.A."/>
            <person name="Kyrpides N.C."/>
            <person name="Woyke T."/>
        </authorList>
    </citation>
    <scope>NUCLEOTIDE SEQUENCE</scope>
    <source>
        <strain evidence="1">GVMAG-M-3300024336-7</strain>
    </source>
</reference>
<dbReference type="InterPro" id="IPR043822">
    <property type="entry name" value="EsV_1_7_cys"/>
</dbReference>
<sequence>MVKLCKYVGCTKQPVFGEDGSKIAEYCKTHAPVEFVDVKHKRCKHTGCKTIPTFGKDGTKIAEYCKIHAPIQYVNVKDKHCEHVGCKTRPSFGKDGSKIAEYCKTHAPIKYVDIRHKHCKYLGCKIRPNFGKDGSKIAEYCKTHAPIQYVNVKDKRCKHIGCTKQPYFGKDGTKIAEYCKTHAPIKYVNVKDKRCKHIGCGKHPVFGKDGSKIAEYCKTHAPIKYVNVKVKFCKHTGCKTRPNFGKDGSKIAEYCKTHAPIKYVNVKDKRCKYTGCGKQPNFGWLGYQSEVCAEHKEKGMIFRPKKRCKNCKRFATFVSSRSRYYCEVHKHKNSKEIQNICSICCCVTISKDQHTCSACDKLILLPHKKRDEIIIKEMLTEYGYNIIHDKIIIGGCSKKRPDFIISNKTGIPIIIEVDENQHLRSGYSCECEITRMKQIYFDYGAPFMIFIRYNPDKYKPLDGTSMLSATKRMNYLAKTINKHFQRKKIKKAIKVIYLFYDGFVRTDIETDYINPYE</sequence>
<name>A0A6C0IY02_9ZZZZ</name>
<accession>A0A6C0IY02</accession>
<dbReference type="EMBL" id="MN740267">
    <property type="protein sequence ID" value="QHT96737.1"/>
    <property type="molecule type" value="Genomic_DNA"/>
</dbReference>
<evidence type="ECO:0000313" key="1">
    <source>
        <dbReference type="EMBL" id="QHT96737.1"/>
    </source>
</evidence>